<name>W7JVG5_PLAFA</name>
<protein>
    <submittedName>
        <fullName evidence="1">Uncharacterized protein</fullName>
    </submittedName>
</protein>
<accession>W7JVG5</accession>
<dbReference type="EMBL" id="KE124399">
    <property type="protein sequence ID" value="EWC78889.1"/>
    <property type="molecule type" value="Genomic_DNA"/>
</dbReference>
<reference evidence="1 2" key="1">
    <citation type="submission" date="2013-02" db="EMBL/GenBank/DDBJ databases">
        <title>The Genome Sequence of Plasmodium falciparum UGT5.1.</title>
        <authorList>
            <consortium name="The Broad Institute Genome Sequencing Platform"/>
            <consortium name="The Broad Institute Genome Sequencing Center for Infectious Disease"/>
            <person name="Neafsey D."/>
            <person name="Cheeseman I."/>
            <person name="Volkman S."/>
            <person name="Adams J."/>
            <person name="Walker B."/>
            <person name="Young S.K."/>
            <person name="Zeng Q."/>
            <person name="Gargeya S."/>
            <person name="Fitzgerald M."/>
            <person name="Haas B."/>
            <person name="Abouelleil A."/>
            <person name="Alvarado L."/>
            <person name="Arachchi H.M."/>
            <person name="Berlin A.M."/>
            <person name="Chapman S.B."/>
            <person name="Dewar J."/>
            <person name="Goldberg J."/>
            <person name="Griggs A."/>
            <person name="Gujja S."/>
            <person name="Hansen M."/>
            <person name="Howarth C."/>
            <person name="Imamovic A."/>
            <person name="Larimer J."/>
            <person name="McCowan C."/>
            <person name="Murphy C."/>
            <person name="Neiman D."/>
            <person name="Pearson M."/>
            <person name="Priest M."/>
            <person name="Roberts A."/>
            <person name="Saif S."/>
            <person name="Shea T."/>
            <person name="Sisk P."/>
            <person name="Sykes S."/>
            <person name="Wortman J."/>
            <person name="Nusbaum C."/>
            <person name="Birren B."/>
        </authorList>
    </citation>
    <scope>NUCLEOTIDE SEQUENCE [LARGE SCALE GENOMIC DNA]</scope>
    <source>
        <strain evidence="1 2">UGT5.1</strain>
    </source>
</reference>
<gene>
    <name evidence="1" type="ORF">C923_00431</name>
</gene>
<evidence type="ECO:0000313" key="2">
    <source>
        <dbReference type="Proteomes" id="UP000030697"/>
    </source>
</evidence>
<evidence type="ECO:0000313" key="1">
    <source>
        <dbReference type="EMBL" id="EWC78889.1"/>
    </source>
</evidence>
<proteinExistence type="predicted"/>
<sequence>MEGTSKTTSHKETNISTKCMGTTTTSNVHAILGTNFWLQRGPNFCGVLLYPQYGVYKTVYWNHVTPLVISPLRGEPNKTTINFHTCKFRAPKLTISTSGILSSESNELVATGIFIFVPKKLKKMSKK</sequence>
<organism evidence="1 2">
    <name type="scientific">Plasmodium falciparum UGT5.1</name>
    <dbReference type="NCBI Taxonomy" id="1237627"/>
    <lineage>
        <taxon>Eukaryota</taxon>
        <taxon>Sar</taxon>
        <taxon>Alveolata</taxon>
        <taxon>Apicomplexa</taxon>
        <taxon>Aconoidasida</taxon>
        <taxon>Haemosporida</taxon>
        <taxon>Plasmodiidae</taxon>
        <taxon>Plasmodium</taxon>
        <taxon>Plasmodium (Laverania)</taxon>
    </lineage>
</organism>
<dbReference type="Proteomes" id="UP000030697">
    <property type="component" value="Unassembled WGS sequence"/>
</dbReference>
<dbReference type="AlphaFoldDB" id="W7JVG5"/>